<proteinExistence type="predicted"/>
<evidence type="ECO:0000313" key="2">
    <source>
        <dbReference type="EMBL" id="KAK3904803.1"/>
    </source>
</evidence>
<sequence>MSAPHDGYGQYPPQQPAEQAPYPDQGYANPADAPPQPAAGAPHAADHGKKKKRAYAAGAFDVAAGGNAAVGGQVQGGGQFGAPAPVYGGYPQPDAQPAPYPGQPQQPYGMAQPAAVGGYQAPEPYYPSAGAPPAQGGVAGLASGMSAMNLGPGAQQQPQQLPPQARPAPLNQLYPTDLLNQPFNVSELDLPPPPIILPPN</sequence>
<evidence type="ECO:0000313" key="3">
    <source>
        <dbReference type="Proteomes" id="UP001303889"/>
    </source>
</evidence>
<name>A0AAN6RW91_9PEZI</name>
<reference evidence="2" key="1">
    <citation type="journal article" date="2023" name="Mol. Phylogenet. Evol.">
        <title>Genome-scale phylogeny and comparative genomics of the fungal order Sordariales.</title>
        <authorList>
            <person name="Hensen N."/>
            <person name="Bonometti L."/>
            <person name="Westerberg I."/>
            <person name="Brannstrom I.O."/>
            <person name="Guillou S."/>
            <person name="Cros-Aarteil S."/>
            <person name="Calhoun S."/>
            <person name="Haridas S."/>
            <person name="Kuo A."/>
            <person name="Mondo S."/>
            <person name="Pangilinan J."/>
            <person name="Riley R."/>
            <person name="LaButti K."/>
            <person name="Andreopoulos B."/>
            <person name="Lipzen A."/>
            <person name="Chen C."/>
            <person name="Yan M."/>
            <person name="Daum C."/>
            <person name="Ng V."/>
            <person name="Clum A."/>
            <person name="Steindorff A."/>
            <person name="Ohm R.A."/>
            <person name="Martin F."/>
            <person name="Silar P."/>
            <person name="Natvig D.O."/>
            <person name="Lalanne C."/>
            <person name="Gautier V."/>
            <person name="Ament-Velasquez S.L."/>
            <person name="Kruys A."/>
            <person name="Hutchinson M.I."/>
            <person name="Powell A.J."/>
            <person name="Barry K."/>
            <person name="Miller A.N."/>
            <person name="Grigoriev I.V."/>
            <person name="Debuchy R."/>
            <person name="Gladieux P."/>
            <person name="Hiltunen Thoren M."/>
            <person name="Johannesson H."/>
        </authorList>
    </citation>
    <scope>NUCLEOTIDE SEQUENCE</scope>
    <source>
        <strain evidence="2">CBS 103.79</strain>
    </source>
</reference>
<feature type="compositionally biased region" description="Low complexity" evidence="1">
    <location>
        <begin position="81"/>
        <end position="93"/>
    </location>
</feature>
<dbReference type="Proteomes" id="UP001303889">
    <property type="component" value="Unassembled WGS sequence"/>
</dbReference>
<organism evidence="2 3">
    <name type="scientific">Staphylotrichum tortipilum</name>
    <dbReference type="NCBI Taxonomy" id="2831512"/>
    <lineage>
        <taxon>Eukaryota</taxon>
        <taxon>Fungi</taxon>
        <taxon>Dikarya</taxon>
        <taxon>Ascomycota</taxon>
        <taxon>Pezizomycotina</taxon>
        <taxon>Sordariomycetes</taxon>
        <taxon>Sordariomycetidae</taxon>
        <taxon>Sordariales</taxon>
        <taxon>Chaetomiaceae</taxon>
        <taxon>Staphylotrichum</taxon>
    </lineage>
</organism>
<feature type="compositionally biased region" description="Low complexity" evidence="1">
    <location>
        <begin position="105"/>
        <end position="142"/>
    </location>
</feature>
<feature type="region of interest" description="Disordered" evidence="1">
    <location>
        <begin position="68"/>
        <end position="176"/>
    </location>
</feature>
<feature type="compositionally biased region" description="Low complexity" evidence="1">
    <location>
        <begin position="1"/>
        <end position="31"/>
    </location>
</feature>
<reference evidence="2" key="2">
    <citation type="submission" date="2023-05" db="EMBL/GenBank/DDBJ databases">
        <authorList>
            <consortium name="Lawrence Berkeley National Laboratory"/>
            <person name="Steindorff A."/>
            <person name="Hensen N."/>
            <person name="Bonometti L."/>
            <person name="Westerberg I."/>
            <person name="Brannstrom I.O."/>
            <person name="Guillou S."/>
            <person name="Cros-Aarteil S."/>
            <person name="Calhoun S."/>
            <person name="Haridas S."/>
            <person name="Kuo A."/>
            <person name="Mondo S."/>
            <person name="Pangilinan J."/>
            <person name="Riley R."/>
            <person name="Labutti K."/>
            <person name="Andreopoulos B."/>
            <person name="Lipzen A."/>
            <person name="Chen C."/>
            <person name="Yanf M."/>
            <person name="Daum C."/>
            <person name="Ng V."/>
            <person name="Clum A."/>
            <person name="Ohm R."/>
            <person name="Martin F."/>
            <person name="Silar P."/>
            <person name="Natvig D."/>
            <person name="Lalanne C."/>
            <person name="Gautier V."/>
            <person name="Ament-Velasquez S.L."/>
            <person name="Kruys A."/>
            <person name="Hutchinson M.I."/>
            <person name="Powell A.J."/>
            <person name="Barry K."/>
            <person name="Miller A.N."/>
            <person name="Grigoriev I.V."/>
            <person name="Debuchy R."/>
            <person name="Gladieux P."/>
            <person name="Thoren M.H."/>
            <person name="Johannesson H."/>
        </authorList>
    </citation>
    <scope>NUCLEOTIDE SEQUENCE</scope>
    <source>
        <strain evidence="2">CBS 103.79</strain>
    </source>
</reference>
<feature type="compositionally biased region" description="Low complexity" evidence="1">
    <location>
        <begin position="149"/>
        <end position="159"/>
    </location>
</feature>
<evidence type="ECO:0000256" key="1">
    <source>
        <dbReference type="SAM" id="MobiDB-lite"/>
    </source>
</evidence>
<feature type="region of interest" description="Disordered" evidence="1">
    <location>
        <begin position="1"/>
        <end position="53"/>
    </location>
</feature>
<comment type="caution">
    <text evidence="2">The sequence shown here is derived from an EMBL/GenBank/DDBJ whole genome shotgun (WGS) entry which is preliminary data.</text>
</comment>
<feature type="compositionally biased region" description="Pro residues" evidence="1">
    <location>
        <begin position="94"/>
        <end position="104"/>
    </location>
</feature>
<protein>
    <submittedName>
        <fullName evidence="2">Uncharacterized protein</fullName>
    </submittedName>
</protein>
<accession>A0AAN6RW91</accession>
<keyword evidence="3" id="KW-1185">Reference proteome</keyword>
<dbReference type="AlphaFoldDB" id="A0AAN6RW91"/>
<dbReference type="EMBL" id="MU855383">
    <property type="protein sequence ID" value="KAK3904803.1"/>
    <property type="molecule type" value="Genomic_DNA"/>
</dbReference>
<gene>
    <name evidence="2" type="ORF">C8A05DRAFT_31434</name>
</gene>
<feature type="non-terminal residue" evidence="2">
    <location>
        <position position="200"/>
    </location>
</feature>